<sequence>MALNIELDDGPKARVALSDRLVLDALSYTRTNRPSPSRVRLFGGGGQERGVCGVVISPAFPVQQKQAEMDRLDDVHNARL</sequence>
<reference evidence="1 2" key="1">
    <citation type="journal article" date="2015" name="BMC Genomics">
        <title>Gene expression during zombie ant biting behavior reflects the complexity underlying fungal parasitic behavioral manipulation.</title>
        <authorList>
            <person name="de Bekker C."/>
            <person name="Ohm R.A."/>
            <person name="Loreto R.G."/>
            <person name="Sebastian A."/>
            <person name="Albert I."/>
            <person name="Merrow M."/>
            <person name="Brachmann A."/>
            <person name="Hughes D.P."/>
        </authorList>
    </citation>
    <scope>NUCLEOTIDE SEQUENCE [LARGE SCALE GENOMIC DNA]</scope>
    <source>
        <strain evidence="1 2">SC16a</strain>
    </source>
</reference>
<dbReference type="EMBL" id="LAZP02000061">
    <property type="protein sequence ID" value="PFH61651.1"/>
    <property type="molecule type" value="Genomic_DNA"/>
</dbReference>
<evidence type="ECO:0000313" key="2">
    <source>
        <dbReference type="Proteomes" id="UP000037136"/>
    </source>
</evidence>
<dbReference type="AlphaFoldDB" id="A0A2A9PKU2"/>
<accession>A0A2A9PKU2</accession>
<comment type="caution">
    <text evidence="1">The sequence shown here is derived from an EMBL/GenBank/DDBJ whole genome shotgun (WGS) entry which is preliminary data.</text>
</comment>
<protein>
    <submittedName>
        <fullName evidence="1">Uncharacterized protein</fullName>
    </submittedName>
</protein>
<keyword evidence="2" id="KW-1185">Reference proteome</keyword>
<organism evidence="1 2">
    <name type="scientific">Ophiocordyceps unilateralis</name>
    <name type="common">Zombie-ant fungus</name>
    <name type="synonym">Torrubia unilateralis</name>
    <dbReference type="NCBI Taxonomy" id="268505"/>
    <lineage>
        <taxon>Eukaryota</taxon>
        <taxon>Fungi</taxon>
        <taxon>Dikarya</taxon>
        <taxon>Ascomycota</taxon>
        <taxon>Pezizomycotina</taxon>
        <taxon>Sordariomycetes</taxon>
        <taxon>Hypocreomycetidae</taxon>
        <taxon>Hypocreales</taxon>
        <taxon>Ophiocordycipitaceae</taxon>
        <taxon>Ophiocordyceps</taxon>
    </lineage>
</organism>
<gene>
    <name evidence="1" type="ORF">XA68_16740</name>
</gene>
<dbReference type="Proteomes" id="UP000037136">
    <property type="component" value="Unassembled WGS sequence"/>
</dbReference>
<evidence type="ECO:0000313" key="1">
    <source>
        <dbReference type="EMBL" id="PFH61651.1"/>
    </source>
</evidence>
<reference evidence="1 2" key="2">
    <citation type="journal article" date="2017" name="Sci. Rep.">
        <title>Ant-infecting Ophiocordyceps genomes reveal a high diversity of potential behavioral manipulation genes and a possible major role for enterotoxins.</title>
        <authorList>
            <person name="de Bekker C."/>
            <person name="Ohm R.A."/>
            <person name="Evans H.C."/>
            <person name="Brachmann A."/>
            <person name="Hughes D.P."/>
        </authorList>
    </citation>
    <scope>NUCLEOTIDE SEQUENCE [LARGE SCALE GENOMIC DNA]</scope>
    <source>
        <strain evidence="1 2">SC16a</strain>
    </source>
</reference>
<name>A0A2A9PKU2_OPHUN</name>
<proteinExistence type="predicted"/>